<name>A0A381RVG4_9ZZZZ</name>
<reference evidence="2" key="1">
    <citation type="submission" date="2018-05" db="EMBL/GenBank/DDBJ databases">
        <authorList>
            <person name="Lanie J.A."/>
            <person name="Ng W.-L."/>
            <person name="Kazmierczak K.M."/>
            <person name="Andrzejewski T.M."/>
            <person name="Davidsen T.M."/>
            <person name="Wayne K.J."/>
            <person name="Tettelin H."/>
            <person name="Glass J.I."/>
            <person name="Rusch D."/>
            <person name="Podicherti R."/>
            <person name="Tsui H.-C.T."/>
            <person name="Winkler M.E."/>
        </authorList>
    </citation>
    <scope>NUCLEOTIDE SEQUENCE</scope>
</reference>
<evidence type="ECO:0000256" key="1">
    <source>
        <dbReference type="SAM" id="Phobius"/>
    </source>
</evidence>
<gene>
    <name evidence="2" type="ORF">METZ01_LOCUS47965</name>
</gene>
<keyword evidence="1" id="KW-1133">Transmembrane helix</keyword>
<protein>
    <submittedName>
        <fullName evidence="2">Uncharacterized protein</fullName>
    </submittedName>
</protein>
<dbReference type="EMBL" id="UINC01002295">
    <property type="protein sequence ID" value="SUZ95111.1"/>
    <property type="molecule type" value="Genomic_DNA"/>
</dbReference>
<evidence type="ECO:0000313" key="2">
    <source>
        <dbReference type="EMBL" id="SUZ95111.1"/>
    </source>
</evidence>
<keyword evidence="1" id="KW-0472">Membrane</keyword>
<organism evidence="2">
    <name type="scientific">marine metagenome</name>
    <dbReference type="NCBI Taxonomy" id="408172"/>
    <lineage>
        <taxon>unclassified sequences</taxon>
        <taxon>metagenomes</taxon>
        <taxon>ecological metagenomes</taxon>
    </lineage>
</organism>
<proteinExistence type="predicted"/>
<sequence>MSNIYKEYYKTIGCPAMEVSGADDFIIINGIIYIIISIITCAVLAA</sequence>
<dbReference type="AlphaFoldDB" id="A0A381RVG4"/>
<accession>A0A381RVG4</accession>
<keyword evidence="1" id="KW-0812">Transmembrane</keyword>
<feature type="transmembrane region" description="Helical" evidence="1">
    <location>
        <begin position="25"/>
        <end position="45"/>
    </location>
</feature>